<reference evidence="3 4" key="1">
    <citation type="submission" date="2019-12" db="EMBL/GenBank/DDBJ databases">
        <title>Roseobacter cerasinus sp. nov., isolated from seawater around aquaculture.</title>
        <authorList>
            <person name="Muramatsu S."/>
            <person name="Takabe Y."/>
            <person name="Mori K."/>
            <person name="Takaichi S."/>
            <person name="Hanada S."/>
        </authorList>
    </citation>
    <scope>NUCLEOTIDE SEQUENCE [LARGE SCALE GENOMIC DNA]</scope>
    <source>
        <strain evidence="3 4">AI77</strain>
    </source>
</reference>
<proteinExistence type="inferred from homology"/>
<dbReference type="Pfam" id="PF00884">
    <property type="entry name" value="Sulfatase"/>
    <property type="match status" value="1"/>
</dbReference>
<dbReference type="GO" id="GO:0004065">
    <property type="term" value="F:arylsulfatase activity"/>
    <property type="evidence" value="ECO:0007669"/>
    <property type="project" value="TreeGrafter"/>
</dbReference>
<dbReference type="PANTHER" id="PTHR42693:SF33">
    <property type="entry name" value="ARYLSULFATASE"/>
    <property type="match status" value="1"/>
</dbReference>
<dbReference type="RefSeq" id="WP_238840817.1">
    <property type="nucleotide sequence ID" value="NZ_BLIV01000003.1"/>
</dbReference>
<gene>
    <name evidence="3" type="ORF">So717_21490</name>
</gene>
<evidence type="ECO:0000313" key="3">
    <source>
        <dbReference type="EMBL" id="GFE50396.1"/>
    </source>
</evidence>
<organism evidence="3 4">
    <name type="scientific">Roseobacter cerasinus</name>
    <dbReference type="NCBI Taxonomy" id="2602289"/>
    <lineage>
        <taxon>Bacteria</taxon>
        <taxon>Pseudomonadati</taxon>
        <taxon>Pseudomonadota</taxon>
        <taxon>Alphaproteobacteria</taxon>
        <taxon>Rhodobacterales</taxon>
        <taxon>Roseobacteraceae</taxon>
        <taxon>Roseobacter</taxon>
    </lineage>
</organism>
<comment type="similarity">
    <text evidence="1">Belongs to the sulfatase family.</text>
</comment>
<evidence type="ECO:0000256" key="1">
    <source>
        <dbReference type="ARBA" id="ARBA00008779"/>
    </source>
</evidence>
<keyword evidence="4" id="KW-1185">Reference proteome</keyword>
<dbReference type="InterPro" id="IPR017850">
    <property type="entry name" value="Alkaline_phosphatase_core_sf"/>
</dbReference>
<accession>A0A640VVX1</accession>
<name>A0A640VVX1_9RHOB</name>
<sequence>MTGNYILFIMCDQLRFGCLGRTGLPRLKTPHINALAARGLRCDSAYVSSPMCEPSWVSTYAGRYVRSHGFTWNQTLLWVGR</sequence>
<protein>
    <recommendedName>
        <fullName evidence="2">Sulfatase N-terminal domain-containing protein</fullName>
    </recommendedName>
</protein>
<dbReference type="PANTHER" id="PTHR42693">
    <property type="entry name" value="ARYLSULFATASE FAMILY MEMBER"/>
    <property type="match status" value="1"/>
</dbReference>
<dbReference type="SUPFAM" id="SSF53649">
    <property type="entry name" value="Alkaline phosphatase-like"/>
    <property type="match status" value="1"/>
</dbReference>
<dbReference type="Gene3D" id="3.40.720.10">
    <property type="entry name" value="Alkaline Phosphatase, subunit A"/>
    <property type="match status" value="1"/>
</dbReference>
<evidence type="ECO:0000259" key="2">
    <source>
        <dbReference type="Pfam" id="PF00884"/>
    </source>
</evidence>
<dbReference type="Proteomes" id="UP000436522">
    <property type="component" value="Unassembled WGS sequence"/>
</dbReference>
<dbReference type="InterPro" id="IPR050738">
    <property type="entry name" value="Sulfatase"/>
</dbReference>
<dbReference type="AlphaFoldDB" id="A0A640VVX1"/>
<comment type="caution">
    <text evidence="3">The sequence shown here is derived from an EMBL/GenBank/DDBJ whole genome shotgun (WGS) entry which is preliminary data.</text>
</comment>
<feature type="domain" description="Sulfatase N-terminal" evidence="2">
    <location>
        <begin position="6"/>
        <end position="73"/>
    </location>
</feature>
<evidence type="ECO:0000313" key="4">
    <source>
        <dbReference type="Proteomes" id="UP000436522"/>
    </source>
</evidence>
<dbReference type="EMBL" id="BLIV01000003">
    <property type="protein sequence ID" value="GFE50396.1"/>
    <property type="molecule type" value="Genomic_DNA"/>
</dbReference>
<dbReference type="InterPro" id="IPR000917">
    <property type="entry name" value="Sulfatase_N"/>
</dbReference>